<dbReference type="PANTHER" id="PTHR33204:SF37">
    <property type="entry name" value="HTH-TYPE TRANSCRIPTIONAL REGULATOR YODB"/>
    <property type="match status" value="1"/>
</dbReference>
<proteinExistence type="predicted"/>
<evidence type="ECO:0000256" key="1">
    <source>
        <dbReference type="ARBA" id="ARBA00023015"/>
    </source>
</evidence>
<dbReference type="Pfam" id="PF01638">
    <property type="entry name" value="HxlR"/>
    <property type="match status" value="1"/>
</dbReference>
<keyword evidence="3" id="KW-0804">Transcription</keyword>
<dbReference type="EMBL" id="JBHLXH010000001">
    <property type="protein sequence ID" value="MFC0223129.1"/>
    <property type="molecule type" value="Genomic_DNA"/>
</dbReference>
<dbReference type="Gene3D" id="1.10.10.10">
    <property type="entry name" value="Winged helix-like DNA-binding domain superfamily/Winged helix DNA-binding domain"/>
    <property type="match status" value="1"/>
</dbReference>
<keyword evidence="6" id="KW-1185">Reference proteome</keyword>
<comment type="caution">
    <text evidence="5">The sequence shown here is derived from an EMBL/GenBank/DDBJ whole genome shotgun (WGS) entry which is preliminary data.</text>
</comment>
<evidence type="ECO:0000256" key="2">
    <source>
        <dbReference type="ARBA" id="ARBA00023125"/>
    </source>
</evidence>
<dbReference type="InterPro" id="IPR036390">
    <property type="entry name" value="WH_DNA-bd_sf"/>
</dbReference>
<gene>
    <name evidence="5" type="ORF">ACFFJG_11620</name>
</gene>
<dbReference type="PANTHER" id="PTHR33204">
    <property type="entry name" value="TRANSCRIPTIONAL REGULATOR, MARR FAMILY"/>
    <property type="match status" value="1"/>
</dbReference>
<evidence type="ECO:0000313" key="5">
    <source>
        <dbReference type="EMBL" id="MFC0223129.1"/>
    </source>
</evidence>
<organism evidence="5 6">
    <name type="scientific">Nocardioides zeicaulis</name>
    <dbReference type="NCBI Taxonomy" id="1776857"/>
    <lineage>
        <taxon>Bacteria</taxon>
        <taxon>Bacillati</taxon>
        <taxon>Actinomycetota</taxon>
        <taxon>Actinomycetes</taxon>
        <taxon>Propionibacteriales</taxon>
        <taxon>Nocardioidaceae</taxon>
        <taxon>Nocardioides</taxon>
    </lineage>
</organism>
<evidence type="ECO:0000256" key="3">
    <source>
        <dbReference type="ARBA" id="ARBA00023163"/>
    </source>
</evidence>
<dbReference type="SUPFAM" id="SSF46785">
    <property type="entry name" value="Winged helix' DNA-binding domain"/>
    <property type="match status" value="1"/>
</dbReference>
<keyword evidence="1" id="KW-0805">Transcription regulation</keyword>
<keyword evidence="2" id="KW-0238">DNA-binding</keyword>
<feature type="domain" description="HTH hxlR-type" evidence="4">
    <location>
        <begin position="18"/>
        <end position="115"/>
    </location>
</feature>
<dbReference type="InterPro" id="IPR036388">
    <property type="entry name" value="WH-like_DNA-bd_sf"/>
</dbReference>
<protein>
    <submittedName>
        <fullName evidence="5">Winged helix-turn-helix transcriptional regulator</fullName>
    </submittedName>
</protein>
<evidence type="ECO:0000259" key="4">
    <source>
        <dbReference type="PROSITE" id="PS51118"/>
    </source>
</evidence>
<dbReference type="PROSITE" id="PS51118">
    <property type="entry name" value="HTH_HXLR"/>
    <property type="match status" value="1"/>
</dbReference>
<evidence type="ECO:0000313" key="6">
    <source>
        <dbReference type="Proteomes" id="UP001589698"/>
    </source>
</evidence>
<dbReference type="InterPro" id="IPR002577">
    <property type="entry name" value="HTH_HxlR"/>
</dbReference>
<reference evidence="5 6" key="1">
    <citation type="submission" date="2024-09" db="EMBL/GenBank/DDBJ databases">
        <authorList>
            <person name="Sun Q."/>
            <person name="Mori K."/>
        </authorList>
    </citation>
    <scope>NUCLEOTIDE SEQUENCE [LARGE SCALE GENOMIC DNA]</scope>
    <source>
        <strain evidence="5 6">CCM 8654</strain>
    </source>
</reference>
<dbReference type="RefSeq" id="WP_378518886.1">
    <property type="nucleotide sequence ID" value="NZ_CBCSDI010000008.1"/>
</dbReference>
<name>A0ABV6E2A4_9ACTN</name>
<sequence>MATGTRDVVPAGHEVRQCDGALSRAFQFLGKRWNAMLISVLGSGPAGFAELKRVLGISDSMLSDRLSELAGAGLVVRRVEEGPPVAVTYELSESGLALLPVLREIGSWARENLES</sequence>
<dbReference type="Proteomes" id="UP001589698">
    <property type="component" value="Unassembled WGS sequence"/>
</dbReference>
<accession>A0ABV6E2A4</accession>